<reference evidence="2 3" key="1">
    <citation type="submission" date="2019-01" db="EMBL/GenBank/DDBJ databases">
        <title>Complete genome of a denitifying bacterium Halomons sp. BC-M4-5.</title>
        <authorList>
            <person name="Wang L."/>
            <person name="Shao Z."/>
        </authorList>
    </citation>
    <scope>NUCLEOTIDE SEQUENCE [LARGE SCALE GENOMIC DNA]</scope>
    <source>
        <strain evidence="2 3">BC-M4-5</strain>
    </source>
</reference>
<protein>
    <submittedName>
        <fullName evidence="2">YbaK/EbsC family protein</fullName>
    </submittedName>
</protein>
<accession>A0A6I6SMF8</accession>
<evidence type="ECO:0000313" key="3">
    <source>
        <dbReference type="Proteomes" id="UP000464013"/>
    </source>
</evidence>
<evidence type="ECO:0000259" key="1">
    <source>
        <dbReference type="Pfam" id="PF04073"/>
    </source>
</evidence>
<name>A0A6I6SMF8_9GAMM</name>
<dbReference type="KEGG" id="htx:EKK97_09240"/>
<dbReference type="SUPFAM" id="SSF55826">
    <property type="entry name" value="YbaK/ProRS associated domain"/>
    <property type="match status" value="1"/>
</dbReference>
<dbReference type="AlphaFoldDB" id="A0A6I6SMF8"/>
<dbReference type="InterPro" id="IPR036754">
    <property type="entry name" value="YbaK/aa-tRNA-synt-asso_dom_sf"/>
</dbReference>
<sequence>MAIPATLREYLRACDIDYEEVRHDREVSASRIAQQTHITGEQLAKAIMLHGSSGYRIAVLPSTCDADLNSLAQLFNEPVELATEEEIISRFRDCDPGATTPVGQAYGLQVYVDDMLRHQPDIYFDAGDHETLLHMSGREFERLMEKSPHGQFSRHH</sequence>
<dbReference type="EMBL" id="CP035042">
    <property type="protein sequence ID" value="QHC49756.1"/>
    <property type="molecule type" value="Genomic_DNA"/>
</dbReference>
<keyword evidence="3" id="KW-1185">Reference proteome</keyword>
<feature type="domain" description="YbaK/aminoacyl-tRNA synthetase-associated" evidence="1">
    <location>
        <begin position="28"/>
        <end position="143"/>
    </location>
</feature>
<dbReference type="CDD" id="cd04332">
    <property type="entry name" value="YbaK_like"/>
    <property type="match status" value="1"/>
</dbReference>
<dbReference type="Gene3D" id="3.90.960.10">
    <property type="entry name" value="YbaK/aminoacyl-tRNA synthetase-associated domain"/>
    <property type="match status" value="1"/>
</dbReference>
<organism evidence="2 3">
    <name type="scientific">Billgrantia tianxiuensis</name>
    <dbReference type="NCBI Taxonomy" id="2497861"/>
    <lineage>
        <taxon>Bacteria</taxon>
        <taxon>Pseudomonadati</taxon>
        <taxon>Pseudomonadota</taxon>
        <taxon>Gammaproteobacteria</taxon>
        <taxon>Oceanospirillales</taxon>
        <taxon>Halomonadaceae</taxon>
        <taxon>Billgrantia</taxon>
    </lineage>
</organism>
<dbReference type="GO" id="GO:0002161">
    <property type="term" value="F:aminoacyl-tRNA deacylase activity"/>
    <property type="evidence" value="ECO:0007669"/>
    <property type="project" value="InterPro"/>
</dbReference>
<dbReference type="RefSeq" id="WP_159551332.1">
    <property type="nucleotide sequence ID" value="NZ_CP035042.1"/>
</dbReference>
<proteinExistence type="predicted"/>
<dbReference type="OrthoDB" id="9786549at2"/>
<dbReference type="Proteomes" id="UP000464013">
    <property type="component" value="Chromosome"/>
</dbReference>
<dbReference type="Pfam" id="PF04073">
    <property type="entry name" value="tRNA_edit"/>
    <property type="match status" value="1"/>
</dbReference>
<dbReference type="InterPro" id="IPR007214">
    <property type="entry name" value="YbaK/aa-tRNA-synth-assoc-dom"/>
</dbReference>
<evidence type="ECO:0000313" key="2">
    <source>
        <dbReference type="EMBL" id="QHC49756.1"/>
    </source>
</evidence>
<gene>
    <name evidence="2" type="ORF">EKK97_09240</name>
</gene>